<feature type="transmembrane region" description="Helical" evidence="1">
    <location>
        <begin position="60"/>
        <end position="81"/>
    </location>
</feature>
<comment type="caution">
    <text evidence="2">The sequence shown here is derived from an EMBL/GenBank/DDBJ whole genome shotgun (WGS) entry which is preliminary data.</text>
</comment>
<dbReference type="RefSeq" id="WP_094014069.1">
    <property type="nucleotide sequence ID" value="NZ_NMQW01000008.1"/>
</dbReference>
<dbReference type="PANTHER" id="PTHR38441:SF1">
    <property type="entry name" value="MEMBRANE PROTEIN"/>
    <property type="match status" value="1"/>
</dbReference>
<dbReference type="InterPro" id="IPR007436">
    <property type="entry name" value="DUF485"/>
</dbReference>
<proteinExistence type="predicted"/>
<protein>
    <recommendedName>
        <fullName evidence="4">DUF485 domain-containing protein</fullName>
    </recommendedName>
</protein>
<sequence>MKAKALSYSEIAQSERFQSLLRRKKQFLLPMSIFFFAYYFLLPLLTSYSTVLNKPAFGPISWAWVFAFSQFIMTWVLCIIYSRKSNAYDKMIEQIRHQFEQ</sequence>
<reference evidence="2 3" key="1">
    <citation type="submission" date="2017-07" db="EMBL/GenBank/DDBJ databases">
        <title>Genome sequencing and assembly of Paenibacillus rigui.</title>
        <authorList>
            <person name="Mayilraj S."/>
        </authorList>
    </citation>
    <scope>NUCLEOTIDE SEQUENCE [LARGE SCALE GENOMIC DNA]</scope>
    <source>
        <strain evidence="2 3">JCM 16352</strain>
    </source>
</reference>
<keyword evidence="1" id="KW-0812">Transmembrane</keyword>
<organism evidence="2 3">
    <name type="scientific">Paenibacillus rigui</name>
    <dbReference type="NCBI Taxonomy" id="554312"/>
    <lineage>
        <taxon>Bacteria</taxon>
        <taxon>Bacillati</taxon>
        <taxon>Bacillota</taxon>
        <taxon>Bacilli</taxon>
        <taxon>Bacillales</taxon>
        <taxon>Paenibacillaceae</taxon>
        <taxon>Paenibacillus</taxon>
    </lineage>
</organism>
<evidence type="ECO:0000313" key="2">
    <source>
        <dbReference type="EMBL" id="OXM87321.1"/>
    </source>
</evidence>
<dbReference type="Pfam" id="PF04341">
    <property type="entry name" value="DUF485"/>
    <property type="match status" value="1"/>
</dbReference>
<name>A0A229UVK7_9BACL</name>
<accession>A0A229UVK7</accession>
<dbReference type="OrthoDB" id="2886991at2"/>
<dbReference type="PANTHER" id="PTHR38441">
    <property type="entry name" value="INTEGRAL MEMBRANE PROTEIN-RELATED"/>
    <property type="match status" value="1"/>
</dbReference>
<evidence type="ECO:0008006" key="4">
    <source>
        <dbReference type="Google" id="ProtNLM"/>
    </source>
</evidence>
<gene>
    <name evidence="2" type="ORF">CF651_06735</name>
</gene>
<evidence type="ECO:0000256" key="1">
    <source>
        <dbReference type="SAM" id="Phobius"/>
    </source>
</evidence>
<dbReference type="Proteomes" id="UP000215509">
    <property type="component" value="Unassembled WGS sequence"/>
</dbReference>
<evidence type="ECO:0000313" key="3">
    <source>
        <dbReference type="Proteomes" id="UP000215509"/>
    </source>
</evidence>
<dbReference type="AlphaFoldDB" id="A0A229UVK7"/>
<keyword evidence="1" id="KW-0472">Membrane</keyword>
<dbReference type="EMBL" id="NMQW01000008">
    <property type="protein sequence ID" value="OXM87321.1"/>
    <property type="molecule type" value="Genomic_DNA"/>
</dbReference>
<feature type="transmembrane region" description="Helical" evidence="1">
    <location>
        <begin position="27"/>
        <end position="48"/>
    </location>
</feature>
<keyword evidence="1" id="KW-1133">Transmembrane helix</keyword>
<keyword evidence="3" id="KW-1185">Reference proteome</keyword>